<organism evidence="1 2">
    <name type="scientific">Ficus carica</name>
    <name type="common">Common fig</name>
    <dbReference type="NCBI Taxonomy" id="3494"/>
    <lineage>
        <taxon>Eukaryota</taxon>
        <taxon>Viridiplantae</taxon>
        <taxon>Streptophyta</taxon>
        <taxon>Embryophyta</taxon>
        <taxon>Tracheophyta</taxon>
        <taxon>Spermatophyta</taxon>
        <taxon>Magnoliopsida</taxon>
        <taxon>eudicotyledons</taxon>
        <taxon>Gunneridae</taxon>
        <taxon>Pentapetalae</taxon>
        <taxon>rosids</taxon>
        <taxon>fabids</taxon>
        <taxon>Rosales</taxon>
        <taxon>Moraceae</taxon>
        <taxon>Ficeae</taxon>
        <taxon>Ficus</taxon>
    </lineage>
</organism>
<reference evidence="1" key="1">
    <citation type="submission" date="2023-07" db="EMBL/GenBank/DDBJ databases">
        <title>draft genome sequence of fig (Ficus carica).</title>
        <authorList>
            <person name="Takahashi T."/>
            <person name="Nishimura K."/>
        </authorList>
    </citation>
    <scope>NUCLEOTIDE SEQUENCE</scope>
</reference>
<sequence length="167" mass="19910">MSQQQVLLNFAQQHLEPFYNAWWRYKELLIRFPYPSFSRECQLQIFLNGLSATTRTSVEKRNGWEESSNISEPWDDPQLHHAKASPDLQALFAQFSEETRLRIEKLENHHEQPTLREEKWELFDDGSSREEEIQDLCINEESQEDVYEPRPLEISIVKPPTIKRDHV</sequence>
<proteinExistence type="predicted"/>
<comment type="caution">
    <text evidence="1">The sequence shown here is derived from an EMBL/GenBank/DDBJ whole genome shotgun (WGS) entry which is preliminary data.</text>
</comment>
<accession>A0AA88DTQ6</accession>
<name>A0AA88DTQ6_FICCA</name>
<dbReference type="Proteomes" id="UP001187192">
    <property type="component" value="Unassembled WGS sequence"/>
</dbReference>
<dbReference type="EMBL" id="BTGU01000115">
    <property type="protein sequence ID" value="GMN61682.1"/>
    <property type="molecule type" value="Genomic_DNA"/>
</dbReference>
<protein>
    <recommendedName>
        <fullName evidence="3">Retrotransposon gag domain-containing protein</fullName>
    </recommendedName>
</protein>
<evidence type="ECO:0008006" key="3">
    <source>
        <dbReference type="Google" id="ProtNLM"/>
    </source>
</evidence>
<dbReference type="AlphaFoldDB" id="A0AA88DTQ6"/>
<evidence type="ECO:0000313" key="2">
    <source>
        <dbReference type="Proteomes" id="UP001187192"/>
    </source>
</evidence>
<evidence type="ECO:0000313" key="1">
    <source>
        <dbReference type="EMBL" id="GMN61682.1"/>
    </source>
</evidence>
<keyword evidence="2" id="KW-1185">Reference proteome</keyword>
<gene>
    <name evidence="1" type="ORF">TIFTF001_030746</name>
</gene>